<keyword evidence="1" id="KW-1133">Transmembrane helix</keyword>
<keyword evidence="3" id="KW-1185">Reference proteome</keyword>
<keyword evidence="1" id="KW-0472">Membrane</keyword>
<reference evidence="2 3" key="1">
    <citation type="submission" date="2019-02" db="EMBL/GenBank/DDBJ databases">
        <title>Genome of a new Bacteroidetes strain.</title>
        <authorList>
            <person name="Pitt A."/>
        </authorList>
    </citation>
    <scope>NUCLEOTIDE SEQUENCE [LARGE SCALE GENOMIC DNA]</scope>
    <source>
        <strain evidence="2 3">103A-SOEBACH</strain>
    </source>
</reference>
<keyword evidence="1" id="KW-0812">Transmembrane</keyword>
<dbReference type="AlphaFoldDB" id="A0A4Q9BI35"/>
<dbReference type="OrthoDB" id="965693at2"/>
<proteinExistence type="predicted"/>
<comment type="caution">
    <text evidence="2">The sequence shown here is derived from an EMBL/GenBank/DDBJ whole genome shotgun (WGS) entry which is preliminary data.</text>
</comment>
<gene>
    <name evidence="2" type="ORF">EWU20_02760</name>
</gene>
<accession>A0A4Q9BI35</accession>
<protein>
    <submittedName>
        <fullName evidence="2">Uncharacterized protein</fullName>
    </submittedName>
</protein>
<evidence type="ECO:0000256" key="1">
    <source>
        <dbReference type="SAM" id="Phobius"/>
    </source>
</evidence>
<dbReference type="RefSeq" id="WP_130895376.1">
    <property type="nucleotide sequence ID" value="NZ_CP049835.1"/>
</dbReference>
<organism evidence="2 3">
    <name type="scientific">Aquirufa antheringensis</name>
    <dbReference type="NCBI Taxonomy" id="2516559"/>
    <lineage>
        <taxon>Bacteria</taxon>
        <taxon>Pseudomonadati</taxon>
        <taxon>Bacteroidota</taxon>
        <taxon>Cytophagia</taxon>
        <taxon>Cytophagales</taxon>
        <taxon>Flectobacillaceae</taxon>
        <taxon>Aquirufa</taxon>
    </lineage>
</organism>
<dbReference type="Proteomes" id="UP000293583">
    <property type="component" value="Unassembled WGS sequence"/>
</dbReference>
<evidence type="ECO:0000313" key="2">
    <source>
        <dbReference type="EMBL" id="TBH75521.1"/>
    </source>
</evidence>
<name>A0A4Q9BI35_9BACT</name>
<dbReference type="EMBL" id="SEWY01000001">
    <property type="protein sequence ID" value="TBH75521.1"/>
    <property type="molecule type" value="Genomic_DNA"/>
</dbReference>
<sequence length="93" mass="10589">MKTHCSHQPDCLHLIQRILDKEATAEEEARFLANKDQCLPCQEGHELEVALRKALKSKCTSTCPSTLLESIRLKISSIVLLILLLIPLFCWFI</sequence>
<evidence type="ECO:0000313" key="3">
    <source>
        <dbReference type="Proteomes" id="UP000293583"/>
    </source>
</evidence>
<feature type="transmembrane region" description="Helical" evidence="1">
    <location>
        <begin position="75"/>
        <end position="92"/>
    </location>
</feature>